<dbReference type="EMBL" id="BLAL01000206">
    <property type="protein sequence ID" value="GES91640.1"/>
    <property type="molecule type" value="Genomic_DNA"/>
</dbReference>
<sequence>MISEVMWNFELYFSSDWKFLAICLSFNSANSKFFCLWCQVSKYDQGNDWKIDKKIENFQEYPGHHKKPLFYMISLDKWVLDKLHLLLYIWDRLWCLVLAELKEFNQFDDICHDEIVKEMDRIGVNFQFWLEKSNTWNYTSLVGDDKKKVLKNFNFKRIFPPLRAKAIQELWDRFYQVYLNL</sequence>
<organism evidence="1 2">
    <name type="scientific">Rhizophagus clarus</name>
    <dbReference type="NCBI Taxonomy" id="94130"/>
    <lineage>
        <taxon>Eukaryota</taxon>
        <taxon>Fungi</taxon>
        <taxon>Fungi incertae sedis</taxon>
        <taxon>Mucoromycota</taxon>
        <taxon>Glomeromycotina</taxon>
        <taxon>Glomeromycetes</taxon>
        <taxon>Glomerales</taxon>
        <taxon>Glomeraceae</taxon>
        <taxon>Rhizophagus</taxon>
    </lineage>
</organism>
<evidence type="ECO:0000313" key="2">
    <source>
        <dbReference type="Proteomes" id="UP000615446"/>
    </source>
</evidence>
<dbReference type="OrthoDB" id="2406126at2759"/>
<protein>
    <submittedName>
        <fullName evidence="1">Uncharacterized protein</fullName>
    </submittedName>
</protein>
<gene>
    <name evidence="1" type="ORF">RCL2_001844400</name>
</gene>
<proteinExistence type="predicted"/>
<name>A0A8H3QSY5_9GLOM</name>
<accession>A0A8H3QSY5</accession>
<dbReference type="AlphaFoldDB" id="A0A8H3QSY5"/>
<dbReference type="Proteomes" id="UP000615446">
    <property type="component" value="Unassembled WGS sequence"/>
</dbReference>
<comment type="caution">
    <text evidence="1">The sequence shown here is derived from an EMBL/GenBank/DDBJ whole genome shotgun (WGS) entry which is preliminary data.</text>
</comment>
<evidence type="ECO:0000313" key="1">
    <source>
        <dbReference type="EMBL" id="GES91640.1"/>
    </source>
</evidence>
<reference evidence="1" key="1">
    <citation type="submission" date="2019-10" db="EMBL/GenBank/DDBJ databases">
        <title>Conservation and host-specific expression of non-tandemly repeated heterogenous ribosome RNA gene in arbuscular mycorrhizal fungi.</title>
        <authorList>
            <person name="Maeda T."/>
            <person name="Kobayashi Y."/>
            <person name="Nakagawa T."/>
            <person name="Ezawa T."/>
            <person name="Yamaguchi K."/>
            <person name="Bino T."/>
            <person name="Nishimoto Y."/>
            <person name="Shigenobu S."/>
            <person name="Kawaguchi M."/>
        </authorList>
    </citation>
    <scope>NUCLEOTIDE SEQUENCE</scope>
    <source>
        <strain evidence="1">HR1</strain>
    </source>
</reference>